<proteinExistence type="inferred from homology"/>
<dbReference type="SMART" id="SM00320">
    <property type="entry name" value="WD40"/>
    <property type="match status" value="4"/>
</dbReference>
<keyword evidence="6" id="KW-0677">Repeat</keyword>
<keyword evidence="3" id="KW-0963">Cytoplasm</keyword>
<dbReference type="GO" id="GO:0045504">
    <property type="term" value="F:dynein heavy chain binding"/>
    <property type="evidence" value="ECO:0007669"/>
    <property type="project" value="TreeGrafter"/>
</dbReference>
<dbReference type="SUPFAM" id="SSF50978">
    <property type="entry name" value="WD40 repeat-like"/>
    <property type="match status" value="1"/>
</dbReference>
<dbReference type="PROSITE" id="PS50082">
    <property type="entry name" value="WD_REPEATS_2"/>
    <property type="match status" value="1"/>
</dbReference>
<evidence type="ECO:0000313" key="14">
    <source>
        <dbReference type="Proteomes" id="UP000037923"/>
    </source>
</evidence>
<evidence type="ECO:0000256" key="10">
    <source>
        <dbReference type="ARBA" id="ARBA00023273"/>
    </source>
</evidence>
<dbReference type="GO" id="GO:0036158">
    <property type="term" value="P:outer dynein arm assembly"/>
    <property type="evidence" value="ECO:0007669"/>
    <property type="project" value="TreeGrafter"/>
</dbReference>
<evidence type="ECO:0000256" key="8">
    <source>
        <dbReference type="ARBA" id="ARBA00023175"/>
    </source>
</evidence>
<comment type="caution">
    <text evidence="13">The sequence shown here is derived from an EMBL/GenBank/DDBJ whole genome shotgun (WGS) entry which is preliminary data.</text>
</comment>
<evidence type="ECO:0000256" key="6">
    <source>
        <dbReference type="ARBA" id="ARBA00022737"/>
    </source>
</evidence>
<evidence type="ECO:0000256" key="3">
    <source>
        <dbReference type="ARBA" id="ARBA00022490"/>
    </source>
</evidence>
<dbReference type="VEuPathDB" id="TriTrypDB:LpyrH10_11_0280"/>
<reference evidence="13 14" key="1">
    <citation type="submission" date="2015-07" db="EMBL/GenBank/DDBJ databases">
        <title>High-quality genome of monoxenous trypanosomatid Leptomonas pyrrhocoris.</title>
        <authorList>
            <person name="Flegontov P."/>
            <person name="Butenko A."/>
            <person name="Firsov S."/>
            <person name="Vlcek C."/>
            <person name="Logacheva M.D."/>
            <person name="Field M."/>
            <person name="Filatov D."/>
            <person name="Flegontova O."/>
            <person name="Gerasimov E."/>
            <person name="Jackson A.P."/>
            <person name="Kelly S."/>
            <person name="Opperdoes F."/>
            <person name="O'Reilly A."/>
            <person name="Votypka J."/>
            <person name="Yurchenko V."/>
            <person name="Lukes J."/>
        </authorList>
    </citation>
    <scope>NUCLEOTIDE SEQUENCE [LARGE SCALE GENOMIC DNA]</scope>
    <source>
        <strain evidence="13">H10</strain>
    </source>
</reference>
<evidence type="ECO:0000313" key="13">
    <source>
        <dbReference type="EMBL" id="KPA79025.1"/>
    </source>
</evidence>
<dbReference type="GO" id="GO:0036157">
    <property type="term" value="C:outer dynein arm"/>
    <property type="evidence" value="ECO:0007669"/>
    <property type="project" value="TreeGrafter"/>
</dbReference>
<dbReference type="FunFam" id="2.130.10.10:FF:000893">
    <property type="entry name" value="Dynein intermediate chain 1"/>
    <property type="match status" value="1"/>
</dbReference>
<dbReference type="InterPro" id="IPR001680">
    <property type="entry name" value="WD40_rpt"/>
</dbReference>
<dbReference type="OrthoDB" id="24670at2759"/>
<feature type="region of interest" description="Disordered" evidence="12">
    <location>
        <begin position="1"/>
        <end position="33"/>
    </location>
</feature>
<dbReference type="Gene3D" id="2.130.10.10">
    <property type="entry name" value="YVTN repeat-like/Quinoprotein amine dehydrogenase"/>
    <property type="match status" value="2"/>
</dbReference>
<comment type="similarity">
    <text evidence="2">Belongs to the dynein intermediate chain family.</text>
</comment>
<keyword evidence="10" id="KW-0966">Cell projection</keyword>
<evidence type="ECO:0000256" key="2">
    <source>
        <dbReference type="ARBA" id="ARBA00011059"/>
    </source>
</evidence>
<dbReference type="Pfam" id="PF00400">
    <property type="entry name" value="WD40"/>
    <property type="match status" value="2"/>
</dbReference>
<keyword evidence="7" id="KW-0243">Dynein</keyword>
<dbReference type="FunFam" id="2.130.10.10:FF:001006">
    <property type="entry name" value="Dynein intermediate chain 1, axonemal"/>
    <property type="match status" value="1"/>
</dbReference>
<protein>
    <submittedName>
        <fullName evidence="13">Dynein intermediate-chain-like protein</fullName>
    </submittedName>
</protein>
<keyword evidence="14" id="KW-1185">Reference proteome</keyword>
<evidence type="ECO:0000256" key="12">
    <source>
        <dbReference type="SAM" id="MobiDB-lite"/>
    </source>
</evidence>
<dbReference type="GO" id="GO:0003341">
    <property type="term" value="P:cilium movement"/>
    <property type="evidence" value="ECO:0007669"/>
    <property type="project" value="TreeGrafter"/>
</dbReference>
<name>A0A0M9FZ20_LEPPY</name>
<evidence type="ECO:0000256" key="4">
    <source>
        <dbReference type="ARBA" id="ARBA00022574"/>
    </source>
</evidence>
<dbReference type="GO" id="GO:0045503">
    <property type="term" value="F:dynein light chain binding"/>
    <property type="evidence" value="ECO:0007669"/>
    <property type="project" value="TreeGrafter"/>
</dbReference>
<keyword evidence="8" id="KW-0505">Motor protein</keyword>
<evidence type="ECO:0000256" key="11">
    <source>
        <dbReference type="PROSITE-ProRule" id="PRU00221"/>
    </source>
</evidence>
<organism evidence="13 14">
    <name type="scientific">Leptomonas pyrrhocoris</name>
    <name type="common">Firebug parasite</name>
    <dbReference type="NCBI Taxonomy" id="157538"/>
    <lineage>
        <taxon>Eukaryota</taxon>
        <taxon>Discoba</taxon>
        <taxon>Euglenozoa</taxon>
        <taxon>Kinetoplastea</taxon>
        <taxon>Metakinetoplastina</taxon>
        <taxon>Trypanosomatida</taxon>
        <taxon>Trypanosomatidae</taxon>
        <taxon>Leishmaniinae</taxon>
        <taxon>Leptomonas</taxon>
    </lineage>
</organism>
<dbReference type="InterPro" id="IPR036322">
    <property type="entry name" value="WD40_repeat_dom_sf"/>
</dbReference>
<dbReference type="InterPro" id="IPR050687">
    <property type="entry name" value="Dynein_IC"/>
</dbReference>
<accession>A0A0M9FZ20</accession>
<dbReference type="RefSeq" id="XP_015657464.1">
    <property type="nucleotide sequence ID" value="XM_015803639.1"/>
</dbReference>
<dbReference type="PANTHER" id="PTHR12442">
    <property type="entry name" value="DYNEIN INTERMEDIATE CHAIN"/>
    <property type="match status" value="1"/>
</dbReference>
<dbReference type="AlphaFoldDB" id="A0A0M9FZ20"/>
<dbReference type="PANTHER" id="PTHR12442:SF11">
    <property type="entry name" value="DYNEIN AXONEMAL INTERMEDIATE CHAIN 1"/>
    <property type="match status" value="1"/>
</dbReference>
<evidence type="ECO:0000256" key="7">
    <source>
        <dbReference type="ARBA" id="ARBA00023017"/>
    </source>
</evidence>
<dbReference type="GO" id="GO:0005874">
    <property type="term" value="C:microtubule"/>
    <property type="evidence" value="ECO:0007669"/>
    <property type="project" value="UniProtKB-KW"/>
</dbReference>
<sequence length="692" mass="75834">MSSRVSPRTSFLAHRQSHQPSVSNAPRKPSMGKDIAAAAGAVNGTAAANAPEANKPAAEAVVERILKAADPHVMSAPVYYDYKKESRTYKCFPSTRQVSMLFSTNGNTIARDSAEAIQQEEDSQRRIQEVEAAAAAETNPDLIDEGVSTRILKNQFNYSDRGSQTMNQPLKERSVMTDPPPSSTFSGLATAWAIYDAYEGERMETEKAAAAHRRSVQAARAGKDEETALAFAAAATGIRAEDDIGPKGVEELLASRAFRDALQVMERMVNQNDCHDIIDDFKYWEDQSDQFKEDGTLLPLWQFYTEKTRKRSVTAIALNGRYSDLFAVGYGSYDFQKPSKGTVHCFTLKNAVPTGSGAALPAHPEFSIYLDCGVLCLAFHPREPALLACGLYDGSVCVFDMRVSSSESEGASHGRPLYRANVRTGKHTDPVWQILWVESMTEFSFYSISTDGRVTNWTLNKKELTSRNALKLSTGVCTSDPEQTLLGELGGMSFDHSPIHDKTVIGTQEGNLLLCTMTHNGQCVERYEGHSMAIYTTRWSPFHPDVFLTCSADWTVKLWMKGSPSPLVVFDLGDAVGDVAWAPYSSTVFAAVTAGGKVCVFDVAQNKTEPLCAQTVVKNAKLTHVVFSEADPILFVGDTRGTVLTLKLSPNLRKVSKPAKGEPTDADHHKMEMQKLNHLIEVTLKDRALLAA</sequence>
<dbReference type="GeneID" id="26905853"/>
<evidence type="ECO:0000256" key="9">
    <source>
        <dbReference type="ARBA" id="ARBA00023212"/>
    </source>
</evidence>
<feature type="repeat" description="WD" evidence="11">
    <location>
        <begin position="527"/>
        <end position="559"/>
    </location>
</feature>
<keyword evidence="4 11" id="KW-0853">WD repeat</keyword>
<dbReference type="EMBL" id="LGTL01000011">
    <property type="protein sequence ID" value="KPA79025.1"/>
    <property type="molecule type" value="Genomic_DNA"/>
</dbReference>
<keyword evidence="5" id="KW-0493">Microtubule</keyword>
<dbReference type="OMA" id="VWEDMRA"/>
<keyword evidence="9" id="KW-0206">Cytoskeleton</keyword>
<evidence type="ECO:0000256" key="1">
    <source>
        <dbReference type="ARBA" id="ARBA00004430"/>
    </source>
</evidence>
<dbReference type="Proteomes" id="UP000037923">
    <property type="component" value="Unassembled WGS sequence"/>
</dbReference>
<gene>
    <name evidence="13" type="ORF">ABB37_05563</name>
</gene>
<dbReference type="InterPro" id="IPR015943">
    <property type="entry name" value="WD40/YVTN_repeat-like_dom_sf"/>
</dbReference>
<comment type="subcellular location">
    <subcellularLocation>
        <location evidence="1">Cytoplasm</location>
        <location evidence="1">Cytoskeleton</location>
        <location evidence="1">Cilium axoneme</location>
    </subcellularLocation>
</comment>
<evidence type="ECO:0000256" key="5">
    <source>
        <dbReference type="ARBA" id="ARBA00022701"/>
    </source>
</evidence>